<dbReference type="Proteomes" id="UP001424741">
    <property type="component" value="Unassembled WGS sequence"/>
</dbReference>
<accession>A0ABP9V5J9</accession>
<dbReference type="EMBL" id="BAABRL010000008">
    <property type="protein sequence ID" value="GAA5496371.1"/>
    <property type="molecule type" value="Genomic_DNA"/>
</dbReference>
<evidence type="ECO:0000313" key="2">
    <source>
        <dbReference type="Proteomes" id="UP001424741"/>
    </source>
</evidence>
<name>A0ABP9V5J9_9BACT</name>
<protein>
    <submittedName>
        <fullName evidence="1">Uncharacterized protein</fullName>
    </submittedName>
</protein>
<proteinExistence type="predicted"/>
<reference evidence="1 2" key="1">
    <citation type="submission" date="2024-02" db="EMBL/GenBank/DDBJ databases">
        <title>Rubritalea halochordaticola NBRC 107102.</title>
        <authorList>
            <person name="Ichikawa N."/>
            <person name="Katano-Makiyama Y."/>
            <person name="Hidaka K."/>
        </authorList>
    </citation>
    <scope>NUCLEOTIDE SEQUENCE [LARGE SCALE GENOMIC DNA]</scope>
    <source>
        <strain evidence="1 2">NBRC 107102</strain>
    </source>
</reference>
<evidence type="ECO:0000313" key="1">
    <source>
        <dbReference type="EMBL" id="GAA5496371.1"/>
    </source>
</evidence>
<gene>
    <name evidence="1" type="ORF">Rhal01_02554</name>
</gene>
<sequence length="146" mass="16309">MQKAVKCLIALPLVLAVLFAITWAGYALREHFGEPESREIVIRASGQNDPLQLALSAAGNDYIRRKILPDQTETGTITLEDGEVVCYWFHSHHLCPDMGTTLFRFPGGEDFYLSGYFCCEVSFPQDSFASVNELRTFLQSVDGTQP</sequence>
<organism evidence="1 2">
    <name type="scientific">Rubritalea halochordaticola</name>
    <dbReference type="NCBI Taxonomy" id="714537"/>
    <lineage>
        <taxon>Bacteria</taxon>
        <taxon>Pseudomonadati</taxon>
        <taxon>Verrucomicrobiota</taxon>
        <taxon>Verrucomicrobiia</taxon>
        <taxon>Verrucomicrobiales</taxon>
        <taxon>Rubritaleaceae</taxon>
        <taxon>Rubritalea</taxon>
    </lineage>
</organism>
<keyword evidence="2" id="KW-1185">Reference proteome</keyword>
<comment type="caution">
    <text evidence="1">The sequence shown here is derived from an EMBL/GenBank/DDBJ whole genome shotgun (WGS) entry which is preliminary data.</text>
</comment>
<dbReference type="RefSeq" id="WP_346189053.1">
    <property type="nucleotide sequence ID" value="NZ_BAABRL010000008.1"/>
</dbReference>